<gene>
    <name evidence="1" type="ORF">ESY86_08840</name>
</gene>
<dbReference type="Proteomes" id="UP000321578">
    <property type="component" value="Unassembled WGS sequence"/>
</dbReference>
<proteinExistence type="predicted"/>
<sequence length="60" mass="7020">MKAEDPVPKVGATSTKIDLILRQEKILIEVKMIKESDNDESKFIKQLKEDIQSYHVCQWM</sequence>
<evidence type="ECO:0000313" key="2">
    <source>
        <dbReference type="Proteomes" id="UP000321578"/>
    </source>
</evidence>
<dbReference type="Pfam" id="PF18742">
    <property type="entry name" value="DpnII-MboI"/>
    <property type="match status" value="1"/>
</dbReference>
<comment type="caution">
    <text evidence="1">The sequence shown here is derived from an EMBL/GenBank/DDBJ whole genome shotgun (WGS) entry which is preliminary data.</text>
</comment>
<reference evidence="1 2" key="1">
    <citation type="submission" date="2019-08" db="EMBL/GenBank/DDBJ databases">
        <title>Genomes of Subsaximicrobium wynnwilliamsii strains.</title>
        <authorList>
            <person name="Bowman J.P."/>
        </authorList>
    </citation>
    <scope>NUCLEOTIDE SEQUENCE [LARGE SCALE GENOMIC DNA]</scope>
    <source>
        <strain evidence="1 2">2-80-2</strain>
    </source>
</reference>
<dbReference type="OrthoDB" id="2678579at2"/>
<protein>
    <submittedName>
        <fullName evidence="1">Uncharacterized protein</fullName>
    </submittedName>
</protein>
<organism evidence="1 2">
    <name type="scientific">Subsaximicrobium wynnwilliamsii</name>
    <dbReference type="NCBI Taxonomy" id="291179"/>
    <lineage>
        <taxon>Bacteria</taxon>
        <taxon>Pseudomonadati</taxon>
        <taxon>Bacteroidota</taxon>
        <taxon>Flavobacteriia</taxon>
        <taxon>Flavobacteriales</taxon>
        <taxon>Flavobacteriaceae</taxon>
        <taxon>Subsaximicrobium</taxon>
    </lineage>
</organism>
<evidence type="ECO:0000313" key="1">
    <source>
        <dbReference type="EMBL" id="TXD89476.1"/>
    </source>
</evidence>
<dbReference type="AlphaFoldDB" id="A0A5C6ZI61"/>
<accession>A0A5C6ZI61</accession>
<keyword evidence="2" id="KW-1185">Reference proteome</keyword>
<name>A0A5C6ZI61_9FLAO</name>
<dbReference type="EMBL" id="VORO01000007">
    <property type="protein sequence ID" value="TXD89476.1"/>
    <property type="molecule type" value="Genomic_DNA"/>
</dbReference>